<accession>E8X274</accession>
<protein>
    <submittedName>
        <fullName evidence="6">Cna B domain protein</fullName>
    </submittedName>
</protein>
<evidence type="ECO:0000256" key="4">
    <source>
        <dbReference type="SAM" id="SignalP"/>
    </source>
</evidence>
<dbReference type="HOGENOM" id="CLU_006298_0_0_0"/>
<evidence type="ECO:0000259" key="5">
    <source>
        <dbReference type="Pfam" id="PF25183"/>
    </source>
</evidence>
<dbReference type="EMBL" id="CP002480">
    <property type="protein sequence ID" value="ADW70317.1"/>
    <property type="molecule type" value="Genomic_DNA"/>
</dbReference>
<evidence type="ECO:0000256" key="3">
    <source>
        <dbReference type="ARBA" id="ARBA00023237"/>
    </source>
</evidence>
<keyword evidence="3" id="KW-0998">Cell outer membrane</keyword>
<dbReference type="InterPro" id="IPR008969">
    <property type="entry name" value="CarboxyPept-like_regulatory"/>
</dbReference>
<dbReference type="STRING" id="1198114.AciX9_3306"/>
<dbReference type="InterPro" id="IPR057601">
    <property type="entry name" value="Oar-like_b-barrel"/>
</dbReference>
<dbReference type="Gene3D" id="2.60.40.1120">
    <property type="entry name" value="Carboxypeptidase-like, regulatory domain"/>
    <property type="match status" value="1"/>
</dbReference>
<evidence type="ECO:0000313" key="6">
    <source>
        <dbReference type="EMBL" id="ADW70317.1"/>
    </source>
</evidence>
<gene>
    <name evidence="6" type="ordered locus">AciX9_3306</name>
</gene>
<dbReference type="Proteomes" id="UP000000343">
    <property type="component" value="Chromosome"/>
</dbReference>
<dbReference type="Gene3D" id="2.40.170.20">
    <property type="entry name" value="TonB-dependent receptor, beta-barrel domain"/>
    <property type="match status" value="1"/>
</dbReference>
<name>E8X274_GRATM</name>
<feature type="domain" description="TonB-dependent transporter Oar-like beta-barrel" evidence="5">
    <location>
        <begin position="244"/>
        <end position="1292"/>
    </location>
</feature>
<dbReference type="eggNOG" id="COG1629">
    <property type="taxonomic scope" value="Bacteria"/>
</dbReference>
<dbReference type="Pfam" id="PF13620">
    <property type="entry name" value="CarboxypepD_reg"/>
    <property type="match status" value="1"/>
</dbReference>
<dbReference type="Pfam" id="PF25183">
    <property type="entry name" value="OMP_b-brl_4"/>
    <property type="match status" value="1"/>
</dbReference>
<feature type="signal peptide" evidence="4">
    <location>
        <begin position="1"/>
        <end position="22"/>
    </location>
</feature>
<proteinExistence type="predicted"/>
<evidence type="ECO:0000256" key="1">
    <source>
        <dbReference type="ARBA" id="ARBA00004442"/>
    </source>
</evidence>
<dbReference type="KEGG" id="acm:AciX9_3306"/>
<keyword evidence="2" id="KW-0472">Membrane</keyword>
<evidence type="ECO:0000313" key="7">
    <source>
        <dbReference type="Proteomes" id="UP000000343"/>
    </source>
</evidence>
<keyword evidence="4" id="KW-0732">Signal</keyword>
<dbReference type="InterPro" id="IPR036942">
    <property type="entry name" value="Beta-barrel_TonB_sf"/>
</dbReference>
<dbReference type="OrthoDB" id="97893at2"/>
<dbReference type="SUPFAM" id="SSF56935">
    <property type="entry name" value="Porins"/>
    <property type="match status" value="1"/>
</dbReference>
<feature type="chain" id="PRO_5003234103" evidence="4">
    <location>
        <begin position="23"/>
        <end position="1299"/>
    </location>
</feature>
<dbReference type="SUPFAM" id="SSF49464">
    <property type="entry name" value="Carboxypeptidase regulatory domain-like"/>
    <property type="match status" value="1"/>
</dbReference>
<sequence length="1299" mass="139733">MVHKQRTYAVLLSMFLFCFVQGLLSQQTTTSVRGIVTDATGAIIPGAAVDLRDKTAVVHKDIVSDSKGEYSFVQLVPGEYTIEVESPGMGKQAKVVQLLVAQPATVNFALTVSNSTVVEVQATEAMLNTTDATIGNAVDSETVAALPMEGRNVPDLLSLQPGVLYLGHNLTQANEDSRSGVVSGARSDQGNVTLDGLDNNDQVTGLAFNGVLRSTLDSVDEFRVVTTGDNAESGRTSGAQVNVVTKTGSNRFIGSLYEYNRNTDMAANDWFNKQSQFLEGIPNRTGKLIRNTFGAAVGGPVLKNRLFFFGNYESQRTAENQQVTGTVPTAAYRNGVLQYTTANANATNVVGQVGTGTYLAQLTPSQFAQLDPNCTTSCPWGHGEDPNILALAKQFPLPNASGGDGYNTSGFTWSAPNPTILNTGILKLDYVLNDKHRMFVRGNMQADRTLSPALFPTSGAAGFFSTAPQAPSDIHSDSTKGFGLGETWVINNSLINNVRFGYTRQSYSDQGPGKTAYTTPTAIGLPYSTARTQIITVPVYNAIDDLTWTHHSHNFQFGANFRLIKDSLLTDNASYSSATSSSGETFDAISNTGQTLDPSSPEGIAAGFGAVQTSFGSAYSSLAMGTAGVVASESIAYQYHYNGDGTSTLLPNGALVPRHFKANEFEWYFQDQWRITSKFTLTYGLRHTILQTPYEENGQQVSPTVSLHDFFDTRVAQAAKGIVDQPNFTFAPSGQANNAKSFYPMSWKNFSPRLGFAYALDSKTSVRSGFGLYFDHFGEGMVRNYSELGSYGLGGKESTPAGYFSPDTAPRFTSITALPTYSTAILPTSYLPTPSATLKYPYAPPANGQAGGWLMDDHISTPYAMTMNLDVQRQLPSNFTVEAAYVGRFGRHLIVQQDHAMPLDLVDPQSGMDYFTAASLLETQAYSGVATGAVQKIPYWENLFPDAAGAAGSPQASIPCPKTVCQAGNTSTQNIYNQYKAQPLNATDDLNLMDTLCSPGCGGQLFRYYTGAFSSMYADSTIGTSSYSAGQLIVRHPMQHGLQMDFSYTLSKAIDIGSDAERTCTSCTSIGTTADASTGVLINSFKPRLNRSVADFDTTHIITTDAVYKLPFGRGGAFVNHPSGWVNSIIGGWQLNGLGRWTSGLPFTLTISGGWMTAWPKTAYVIPTKPLGNLAPHKSRINGVPNAFPNPTGLVAGITGLASNPSPLRYPLPGEVGARNSFRGDGYFGVDSGLMKTWKLTDSQSLKFDWEVFNVSNSVRFDTNTVTSLKNTVGSGNLGAYTHTLTQPRVQQISLRYAF</sequence>
<dbReference type="GO" id="GO:0009279">
    <property type="term" value="C:cell outer membrane"/>
    <property type="evidence" value="ECO:0007669"/>
    <property type="project" value="UniProtKB-SubCell"/>
</dbReference>
<keyword evidence="7" id="KW-1185">Reference proteome</keyword>
<organism evidence="7">
    <name type="scientific">Granulicella tundricola (strain ATCC BAA-1859 / DSM 23138 / MP5ACTX9)</name>
    <dbReference type="NCBI Taxonomy" id="1198114"/>
    <lineage>
        <taxon>Bacteria</taxon>
        <taxon>Pseudomonadati</taxon>
        <taxon>Acidobacteriota</taxon>
        <taxon>Terriglobia</taxon>
        <taxon>Terriglobales</taxon>
        <taxon>Acidobacteriaceae</taxon>
        <taxon>Granulicella</taxon>
    </lineage>
</organism>
<evidence type="ECO:0000256" key="2">
    <source>
        <dbReference type="ARBA" id="ARBA00023136"/>
    </source>
</evidence>
<reference evidence="7" key="1">
    <citation type="submission" date="2011-01" db="EMBL/GenBank/DDBJ databases">
        <title>Complete sequence of chromosome of Acidobacterium sp. MP5ACTX9.</title>
        <authorList>
            <consortium name="US DOE Joint Genome Institute"/>
            <person name="Lucas S."/>
            <person name="Copeland A."/>
            <person name="Lapidus A."/>
            <person name="Cheng J.-F."/>
            <person name="Goodwin L."/>
            <person name="Pitluck S."/>
            <person name="Teshima H."/>
            <person name="Detter J.C."/>
            <person name="Han C."/>
            <person name="Tapia R."/>
            <person name="Land M."/>
            <person name="Hauser L."/>
            <person name="Kyrpides N."/>
            <person name="Ivanova N."/>
            <person name="Ovchinnikova G."/>
            <person name="Pagani I."/>
            <person name="Rawat S.R."/>
            <person name="Mannisto M."/>
            <person name="Haggblom M.M."/>
            <person name="Woyke T."/>
        </authorList>
    </citation>
    <scope>NUCLEOTIDE SEQUENCE [LARGE SCALE GENOMIC DNA]</scope>
    <source>
        <strain evidence="7">MP5ACTX9</strain>
    </source>
</reference>
<dbReference type="PaxDb" id="1198114-AciX9_3306"/>
<comment type="subcellular location">
    <subcellularLocation>
        <location evidence="1">Cell outer membrane</location>
    </subcellularLocation>
</comment>